<dbReference type="PROSITE" id="PS50075">
    <property type="entry name" value="CARRIER"/>
    <property type="match status" value="1"/>
</dbReference>
<dbReference type="GeneID" id="78499794"/>
<reference evidence="3" key="1">
    <citation type="submission" date="2016-10" db="EMBL/GenBank/DDBJ databases">
        <authorList>
            <person name="Varghese N."/>
            <person name="Submissions S."/>
        </authorList>
    </citation>
    <scope>NUCLEOTIDE SEQUENCE [LARGE SCALE GENOMIC DNA]</scope>
    <source>
        <strain evidence="3">DSM 22620</strain>
    </source>
</reference>
<dbReference type="Gene3D" id="1.10.1200.10">
    <property type="entry name" value="ACP-like"/>
    <property type="match status" value="1"/>
</dbReference>
<name>A0A1H1KXM1_9ACTN</name>
<organism evidence="2 3">
    <name type="scientific">Parafannyhessea umbonata</name>
    <dbReference type="NCBI Taxonomy" id="604330"/>
    <lineage>
        <taxon>Bacteria</taxon>
        <taxon>Bacillati</taxon>
        <taxon>Actinomycetota</taxon>
        <taxon>Coriobacteriia</taxon>
        <taxon>Coriobacteriales</taxon>
        <taxon>Atopobiaceae</taxon>
        <taxon>Parafannyhessea</taxon>
    </lineage>
</organism>
<accession>A0A1H1KXM1</accession>
<protein>
    <recommendedName>
        <fullName evidence="1">Carrier domain-containing protein</fullName>
    </recommendedName>
</protein>
<dbReference type="RefSeq" id="WP_090861402.1">
    <property type="nucleotide sequence ID" value="NZ_JALEUD010000021.1"/>
</dbReference>
<dbReference type="InterPro" id="IPR036736">
    <property type="entry name" value="ACP-like_sf"/>
</dbReference>
<feature type="domain" description="Carrier" evidence="1">
    <location>
        <begin position="1"/>
        <end position="79"/>
    </location>
</feature>
<dbReference type="OrthoDB" id="9812291at2"/>
<dbReference type="InterPro" id="IPR009081">
    <property type="entry name" value="PP-bd_ACP"/>
</dbReference>
<evidence type="ECO:0000313" key="2">
    <source>
        <dbReference type="EMBL" id="SDR66439.1"/>
    </source>
</evidence>
<gene>
    <name evidence="2" type="ORF">SAMN04489857_0417</name>
</gene>
<dbReference type="EMBL" id="LT629759">
    <property type="protein sequence ID" value="SDR66439.1"/>
    <property type="molecule type" value="Genomic_DNA"/>
</dbReference>
<sequence length="84" mass="9609">MSDSVTKSEVIDILKDIEEDVDYDNCTALWDERHLDSFDVLQIVSAFDDEFDIKIPAKEIVPENFNSAQGLTDMVNRLLAEQDE</sequence>
<dbReference type="AlphaFoldDB" id="A0A1H1KXM1"/>
<proteinExistence type="predicted"/>
<evidence type="ECO:0000313" key="3">
    <source>
        <dbReference type="Proteomes" id="UP000199480"/>
    </source>
</evidence>
<evidence type="ECO:0000259" key="1">
    <source>
        <dbReference type="PROSITE" id="PS50075"/>
    </source>
</evidence>
<dbReference type="SUPFAM" id="SSF47336">
    <property type="entry name" value="ACP-like"/>
    <property type="match status" value="1"/>
</dbReference>
<dbReference type="Proteomes" id="UP000199480">
    <property type="component" value="Chromosome I"/>
</dbReference>